<evidence type="ECO:0000256" key="3">
    <source>
        <dbReference type="ARBA" id="ARBA00023002"/>
    </source>
</evidence>
<feature type="domain" description="NADP-dependent oxidoreductase" evidence="8">
    <location>
        <begin position="17"/>
        <end position="271"/>
    </location>
</feature>
<dbReference type="FunCoup" id="A0A0D0AFB0">
    <property type="interactions" value="206"/>
</dbReference>
<organism evidence="9 10">
    <name type="scientific">Suillus luteus UH-Slu-Lm8-n1</name>
    <dbReference type="NCBI Taxonomy" id="930992"/>
    <lineage>
        <taxon>Eukaryota</taxon>
        <taxon>Fungi</taxon>
        <taxon>Dikarya</taxon>
        <taxon>Basidiomycota</taxon>
        <taxon>Agaricomycotina</taxon>
        <taxon>Agaricomycetes</taxon>
        <taxon>Agaricomycetidae</taxon>
        <taxon>Boletales</taxon>
        <taxon>Suillineae</taxon>
        <taxon>Suillaceae</taxon>
        <taxon>Suillus</taxon>
    </lineage>
</organism>
<feature type="site" description="Lowers pKa of active site Tyr" evidence="6">
    <location>
        <position position="76"/>
    </location>
</feature>
<name>A0A0D0AFB0_9AGAM</name>
<dbReference type="EMBL" id="KN835496">
    <property type="protein sequence ID" value="KIK36814.1"/>
    <property type="molecule type" value="Genomic_DNA"/>
</dbReference>
<dbReference type="InParanoid" id="A0A0D0AFB0"/>
<comment type="similarity">
    <text evidence="1">Belongs to the aldo/keto reductase family.</text>
</comment>
<keyword evidence="10" id="KW-1185">Reference proteome</keyword>
<evidence type="ECO:0000313" key="9">
    <source>
        <dbReference type="EMBL" id="KIK36814.1"/>
    </source>
</evidence>
<dbReference type="AlphaFoldDB" id="A0A0D0AFB0"/>
<evidence type="ECO:0000256" key="7">
    <source>
        <dbReference type="SAM" id="Phobius"/>
    </source>
</evidence>
<dbReference type="Proteomes" id="UP000054485">
    <property type="component" value="Unassembled WGS sequence"/>
</dbReference>
<dbReference type="GO" id="GO:0016652">
    <property type="term" value="F:oxidoreductase activity, acting on NAD(P)H as acceptor"/>
    <property type="evidence" value="ECO:0007669"/>
    <property type="project" value="InterPro"/>
</dbReference>
<keyword evidence="7" id="KW-0812">Transmembrane</keyword>
<dbReference type="Gene3D" id="3.20.20.100">
    <property type="entry name" value="NADP-dependent oxidoreductase domain"/>
    <property type="match status" value="1"/>
</dbReference>
<reference evidence="10" key="2">
    <citation type="submission" date="2015-01" db="EMBL/GenBank/DDBJ databases">
        <title>Evolutionary Origins and Diversification of the Mycorrhizal Mutualists.</title>
        <authorList>
            <consortium name="DOE Joint Genome Institute"/>
            <consortium name="Mycorrhizal Genomics Consortium"/>
            <person name="Kohler A."/>
            <person name="Kuo A."/>
            <person name="Nagy L.G."/>
            <person name="Floudas D."/>
            <person name="Copeland A."/>
            <person name="Barry K.W."/>
            <person name="Cichocki N."/>
            <person name="Veneault-Fourrey C."/>
            <person name="LaButti K."/>
            <person name="Lindquist E.A."/>
            <person name="Lipzen A."/>
            <person name="Lundell T."/>
            <person name="Morin E."/>
            <person name="Murat C."/>
            <person name="Riley R."/>
            <person name="Ohm R."/>
            <person name="Sun H."/>
            <person name="Tunlid A."/>
            <person name="Henrissat B."/>
            <person name="Grigoriev I.V."/>
            <person name="Hibbett D.S."/>
            <person name="Martin F."/>
        </authorList>
    </citation>
    <scope>NUCLEOTIDE SEQUENCE [LARGE SCALE GENOMIC DNA]</scope>
    <source>
        <strain evidence="10">UH-Slu-Lm8-n1</strain>
    </source>
</reference>
<dbReference type="HOGENOM" id="CLU_023205_0_3_1"/>
<keyword evidence="7" id="KW-0472">Membrane</keyword>
<evidence type="ECO:0000259" key="8">
    <source>
        <dbReference type="Pfam" id="PF00248"/>
    </source>
</evidence>
<sequence length="321" mass="35068">MPWDLIPLNSGYSIPSLAYGTGTLGSGQWPIDQLTQAFDTGFYHIDTAQLYRNEAEVGVTIGELGLERSDVFITTKFSGYNGLDIPTSIQNSLEYLNTSYVDLYLIHNPDIAVPDIPTVWAQMEKVQEAGFARSIGVSNFNEKQLEILLSSAKIKPAANQRGRSTIKIYLHPYNYQQQSPTLEYAAKYDIVIEAYGALTPVTSEPGGPVDVPLSEIATRLGATNDQVLLAWIKAKGAVVVTTSSKKARLLSYLAAGDIALSAEDVKAIDTAGAIGEKRITVKHGLRKLGVGVVFGILILVACSYFKGRNKRRNVVEAMWRH</sequence>
<evidence type="ECO:0000256" key="5">
    <source>
        <dbReference type="PIRSR" id="PIRSR000097-2"/>
    </source>
</evidence>
<dbReference type="InterPro" id="IPR044494">
    <property type="entry name" value="AKR3C2/3"/>
</dbReference>
<dbReference type="PANTHER" id="PTHR43827">
    <property type="entry name" value="2,5-DIKETO-D-GLUCONIC ACID REDUCTASE"/>
    <property type="match status" value="1"/>
</dbReference>
<gene>
    <name evidence="9" type="ORF">CY34DRAFT_16116</name>
</gene>
<dbReference type="InterPro" id="IPR018170">
    <property type="entry name" value="Aldo/ket_reductase_CS"/>
</dbReference>
<reference evidence="9 10" key="1">
    <citation type="submission" date="2014-04" db="EMBL/GenBank/DDBJ databases">
        <authorList>
            <consortium name="DOE Joint Genome Institute"/>
            <person name="Kuo A."/>
            <person name="Ruytinx J."/>
            <person name="Rineau F."/>
            <person name="Colpaert J."/>
            <person name="Kohler A."/>
            <person name="Nagy L.G."/>
            <person name="Floudas D."/>
            <person name="Copeland A."/>
            <person name="Barry K.W."/>
            <person name="Cichocki N."/>
            <person name="Veneault-Fourrey C."/>
            <person name="LaButti K."/>
            <person name="Lindquist E.A."/>
            <person name="Lipzen A."/>
            <person name="Lundell T."/>
            <person name="Morin E."/>
            <person name="Murat C."/>
            <person name="Sun H."/>
            <person name="Tunlid A."/>
            <person name="Henrissat B."/>
            <person name="Grigoriev I.V."/>
            <person name="Hibbett D.S."/>
            <person name="Martin F."/>
            <person name="Nordberg H.P."/>
            <person name="Cantor M.N."/>
            <person name="Hua S.X."/>
        </authorList>
    </citation>
    <scope>NUCLEOTIDE SEQUENCE [LARGE SCALE GENOMIC DNA]</scope>
    <source>
        <strain evidence="9 10">UH-Slu-Lm8-n1</strain>
    </source>
</reference>
<dbReference type="SUPFAM" id="SSF51430">
    <property type="entry name" value="NAD(P)-linked oxidoreductase"/>
    <property type="match status" value="1"/>
</dbReference>
<dbReference type="InterPro" id="IPR020471">
    <property type="entry name" value="AKR"/>
</dbReference>
<evidence type="ECO:0000256" key="2">
    <source>
        <dbReference type="ARBA" id="ARBA00022857"/>
    </source>
</evidence>
<evidence type="ECO:0000313" key="10">
    <source>
        <dbReference type="Proteomes" id="UP000054485"/>
    </source>
</evidence>
<evidence type="ECO:0000256" key="6">
    <source>
        <dbReference type="PIRSR" id="PIRSR000097-3"/>
    </source>
</evidence>
<dbReference type="InterPro" id="IPR023210">
    <property type="entry name" value="NADP_OxRdtase_dom"/>
</dbReference>
<protein>
    <recommendedName>
        <fullName evidence="8">NADP-dependent oxidoreductase domain-containing protein</fullName>
    </recommendedName>
</protein>
<dbReference type="PIRSF" id="PIRSF000097">
    <property type="entry name" value="AKR"/>
    <property type="match status" value="1"/>
</dbReference>
<feature type="active site" description="Proton donor" evidence="4">
    <location>
        <position position="51"/>
    </location>
</feature>
<dbReference type="GO" id="GO:0016616">
    <property type="term" value="F:oxidoreductase activity, acting on the CH-OH group of donors, NAD or NADP as acceptor"/>
    <property type="evidence" value="ECO:0007669"/>
    <property type="project" value="UniProtKB-ARBA"/>
</dbReference>
<keyword evidence="3" id="KW-0560">Oxidoreductase</keyword>
<dbReference type="CDD" id="cd19120">
    <property type="entry name" value="AKR_AKR3C2-3"/>
    <property type="match status" value="1"/>
</dbReference>
<accession>A0A0D0AFB0</accession>
<dbReference type="InterPro" id="IPR036812">
    <property type="entry name" value="NAD(P)_OxRdtase_dom_sf"/>
</dbReference>
<feature type="binding site" evidence="5">
    <location>
        <position position="107"/>
    </location>
    <ligand>
        <name>substrate</name>
    </ligand>
</feature>
<keyword evidence="7" id="KW-1133">Transmembrane helix</keyword>
<evidence type="ECO:0000256" key="1">
    <source>
        <dbReference type="ARBA" id="ARBA00007905"/>
    </source>
</evidence>
<dbReference type="OrthoDB" id="416253at2759"/>
<proteinExistence type="inferred from homology"/>
<evidence type="ECO:0000256" key="4">
    <source>
        <dbReference type="PIRSR" id="PIRSR000097-1"/>
    </source>
</evidence>
<dbReference type="STRING" id="930992.A0A0D0AFB0"/>
<dbReference type="PANTHER" id="PTHR43827:SF3">
    <property type="entry name" value="NADP-DEPENDENT OXIDOREDUCTASE DOMAIN-CONTAINING PROTEIN"/>
    <property type="match status" value="1"/>
</dbReference>
<dbReference type="Pfam" id="PF00248">
    <property type="entry name" value="Aldo_ket_red"/>
    <property type="match status" value="1"/>
</dbReference>
<keyword evidence="2" id="KW-0521">NADP</keyword>
<feature type="transmembrane region" description="Helical" evidence="7">
    <location>
        <begin position="288"/>
        <end position="305"/>
    </location>
</feature>
<dbReference type="PRINTS" id="PR00069">
    <property type="entry name" value="ALDKETRDTASE"/>
</dbReference>
<dbReference type="PROSITE" id="PS00062">
    <property type="entry name" value="ALDOKETO_REDUCTASE_2"/>
    <property type="match status" value="1"/>
</dbReference>